<dbReference type="eggNOG" id="COG0840">
    <property type="taxonomic scope" value="Bacteria"/>
</dbReference>
<organism evidence="8">
    <name type="scientific">Vecturithrix granuli</name>
    <dbReference type="NCBI Taxonomy" id="1499967"/>
    <lineage>
        <taxon>Bacteria</taxon>
        <taxon>Candidatus Moduliflexota</taxon>
        <taxon>Candidatus Vecturitrichia</taxon>
        <taxon>Candidatus Vecturitrichales</taxon>
        <taxon>Candidatus Vecturitrichaceae</taxon>
        <taxon>Candidatus Vecturithrix</taxon>
    </lineage>
</organism>
<name>A0A081BXH8_VECG1</name>
<keyword evidence="5" id="KW-0812">Transmembrane</keyword>
<evidence type="ECO:0000256" key="3">
    <source>
        <dbReference type="PROSITE-ProRule" id="PRU00284"/>
    </source>
</evidence>
<evidence type="ECO:0000256" key="1">
    <source>
        <dbReference type="ARBA" id="ARBA00023224"/>
    </source>
</evidence>
<dbReference type="AlphaFoldDB" id="A0A081BXH8"/>
<dbReference type="GO" id="GO:0016020">
    <property type="term" value="C:membrane"/>
    <property type="evidence" value="ECO:0007669"/>
    <property type="project" value="InterPro"/>
</dbReference>
<dbReference type="HOGENOM" id="CLU_000445_107_19_0"/>
<dbReference type="PANTHER" id="PTHR32089:SF120">
    <property type="entry name" value="METHYL-ACCEPTING CHEMOTAXIS PROTEIN TLPQ"/>
    <property type="match status" value="1"/>
</dbReference>
<evidence type="ECO:0000256" key="4">
    <source>
        <dbReference type="SAM" id="Coils"/>
    </source>
</evidence>
<keyword evidence="5" id="KW-0472">Membrane</keyword>
<evidence type="ECO:0000259" key="7">
    <source>
        <dbReference type="PROSITE" id="PS50885"/>
    </source>
</evidence>
<evidence type="ECO:0000313" key="9">
    <source>
        <dbReference type="Proteomes" id="UP000030661"/>
    </source>
</evidence>
<evidence type="ECO:0000259" key="6">
    <source>
        <dbReference type="PROSITE" id="PS50111"/>
    </source>
</evidence>
<dbReference type="InterPro" id="IPR029151">
    <property type="entry name" value="Sensor-like_sf"/>
</dbReference>
<dbReference type="InterPro" id="IPR003660">
    <property type="entry name" value="HAMP_dom"/>
</dbReference>
<dbReference type="GO" id="GO:0007165">
    <property type="term" value="P:signal transduction"/>
    <property type="evidence" value="ECO:0007669"/>
    <property type="project" value="UniProtKB-KW"/>
</dbReference>
<dbReference type="EMBL" id="DF820465">
    <property type="protein sequence ID" value="GAK57033.1"/>
    <property type="molecule type" value="Genomic_DNA"/>
</dbReference>
<evidence type="ECO:0000256" key="2">
    <source>
        <dbReference type="ARBA" id="ARBA00029447"/>
    </source>
</evidence>
<keyword evidence="9" id="KW-1185">Reference proteome</keyword>
<feature type="transmembrane region" description="Helical" evidence="5">
    <location>
        <begin position="322"/>
        <end position="345"/>
    </location>
</feature>
<keyword evidence="5" id="KW-1133">Transmembrane helix</keyword>
<dbReference type="PANTHER" id="PTHR32089">
    <property type="entry name" value="METHYL-ACCEPTING CHEMOTAXIS PROTEIN MCPB"/>
    <property type="match status" value="1"/>
</dbReference>
<dbReference type="PROSITE" id="PS50885">
    <property type="entry name" value="HAMP"/>
    <property type="match status" value="1"/>
</dbReference>
<evidence type="ECO:0000313" key="8">
    <source>
        <dbReference type="EMBL" id="GAK57033.1"/>
    </source>
</evidence>
<feature type="domain" description="HAMP" evidence="7">
    <location>
        <begin position="347"/>
        <end position="399"/>
    </location>
</feature>
<dbReference type="SMART" id="SM00304">
    <property type="entry name" value="HAMP"/>
    <property type="match status" value="2"/>
</dbReference>
<sequence length="677" mass="75269">MTLKKKIFFPVLAAIVLLGSLGYMVMQRVLSKLETDLSKQVVSEKQEELAAMLTLTAEQAKQKAALFTQLPEILQAFEIAHSGNIHDEADPRGQEAREFLRQTLKATLDGYTTVMNGEKLQLHFHLPNGHSLARMWREKQTVRDGVWKDISDDISSFRQTVLDVNRSGQPVTGIEPGSGGFVVRGLAPIKTPQGRQLGSVEVLEDFNPLLDSLVDRDAEAGQQGLFLFMNAELLSVTTALRDHEKYPLIADQYVLIYGTGDRYGEQLIDLELLNRGKLALTLSHQGSVLLGGFPVQDYKKQQIGVIVYTFDVSKQKALVQRIMLTMLGTLGAILCLLGGIMLVMTRRSILTPIRKIVDFAEQVKEGNYNTTLDFTNADEIGEMGTALNHMVLAQRQMIDQIHRSTIQVTSSSTELSATAKEQEVTMQTQVESTNKVLKSVEEISDVVKELVHTMEHVVTTAQETAHIAGIGQENLQRMKTVMQQMEHASKSISGRLEIINEKAENITTVVTTIAKVADQTNLLSLNAAIEAEKAGEYGQGFTVVAREIRRLADQTAMATLDIDQMVREMQSAVASGVMEMDKFIAQVHHHTEDVSKTSTQLSQIIEQVQTLTPSFDLVNESMKHQAENAENIREAMLHLSEEMQEMKEALHETYSAISQLNEAARDLQDEVAHFTIT</sequence>
<keyword evidence="1 3" id="KW-0807">Transducer</keyword>
<feature type="coiled-coil region" evidence="4">
    <location>
        <begin position="629"/>
        <end position="677"/>
    </location>
</feature>
<dbReference type="CDD" id="cd06225">
    <property type="entry name" value="HAMP"/>
    <property type="match status" value="1"/>
</dbReference>
<dbReference type="SMART" id="SM00283">
    <property type="entry name" value="MA"/>
    <property type="match status" value="1"/>
</dbReference>
<reference evidence="8" key="1">
    <citation type="journal article" date="2015" name="PeerJ">
        <title>First genomic representation of candidate bacterial phylum KSB3 points to enhanced environmental sensing as a trigger of wastewater bulking.</title>
        <authorList>
            <person name="Sekiguchi Y."/>
            <person name="Ohashi A."/>
            <person name="Parks D.H."/>
            <person name="Yamauchi T."/>
            <person name="Tyson G.W."/>
            <person name="Hugenholtz P."/>
        </authorList>
    </citation>
    <scope>NUCLEOTIDE SEQUENCE [LARGE SCALE GENOMIC DNA]</scope>
</reference>
<proteinExistence type="inferred from homology"/>
<dbReference type="SUPFAM" id="SSF58104">
    <property type="entry name" value="Methyl-accepting chemotaxis protein (MCP) signaling domain"/>
    <property type="match status" value="1"/>
</dbReference>
<dbReference type="Proteomes" id="UP000030661">
    <property type="component" value="Unassembled WGS sequence"/>
</dbReference>
<dbReference type="Pfam" id="PF14827">
    <property type="entry name" value="dCache_3"/>
    <property type="match status" value="1"/>
</dbReference>
<accession>A0A081BXH8</accession>
<gene>
    <name evidence="8" type="ORF">U27_03997</name>
</gene>
<dbReference type="STRING" id="1499967.U27_03997"/>
<dbReference type="InterPro" id="IPR004089">
    <property type="entry name" value="MCPsignal_dom"/>
</dbReference>
<evidence type="ECO:0000256" key="5">
    <source>
        <dbReference type="SAM" id="Phobius"/>
    </source>
</evidence>
<dbReference type="Pfam" id="PF00672">
    <property type="entry name" value="HAMP"/>
    <property type="match status" value="1"/>
</dbReference>
<dbReference type="PROSITE" id="PS50111">
    <property type="entry name" value="CHEMOTAXIS_TRANSDUC_2"/>
    <property type="match status" value="1"/>
</dbReference>
<dbReference type="Gene3D" id="1.10.287.950">
    <property type="entry name" value="Methyl-accepting chemotaxis protein"/>
    <property type="match status" value="1"/>
</dbReference>
<protein>
    <submittedName>
        <fullName evidence="8">Methyl-accepting chemotaxis sensory transducer</fullName>
    </submittedName>
</protein>
<keyword evidence="4" id="KW-0175">Coiled coil</keyword>
<feature type="domain" description="Methyl-accepting transducer" evidence="6">
    <location>
        <begin position="404"/>
        <end position="640"/>
    </location>
</feature>
<dbReference type="Pfam" id="PF00015">
    <property type="entry name" value="MCPsignal"/>
    <property type="match status" value="1"/>
</dbReference>
<comment type="similarity">
    <text evidence="2">Belongs to the methyl-accepting chemotaxis (MCP) protein family.</text>
</comment>
<dbReference type="InterPro" id="IPR029150">
    <property type="entry name" value="dCache_3"/>
</dbReference>
<dbReference type="SUPFAM" id="SSF103190">
    <property type="entry name" value="Sensory domain-like"/>
    <property type="match status" value="1"/>
</dbReference>